<keyword evidence="1" id="KW-0175">Coiled coil</keyword>
<reference evidence="3" key="1">
    <citation type="submission" date="2016-11" db="UniProtKB">
        <authorList>
            <consortium name="WormBaseParasite"/>
        </authorList>
    </citation>
    <scope>IDENTIFICATION</scope>
</reference>
<evidence type="ECO:0000256" key="1">
    <source>
        <dbReference type="SAM" id="Coils"/>
    </source>
</evidence>
<protein>
    <submittedName>
        <fullName evidence="3">Flagellar FliJ protein</fullName>
    </submittedName>
</protein>
<organism evidence="2 3">
    <name type="scientific">Caenorhabditis tropicalis</name>
    <dbReference type="NCBI Taxonomy" id="1561998"/>
    <lineage>
        <taxon>Eukaryota</taxon>
        <taxon>Metazoa</taxon>
        <taxon>Ecdysozoa</taxon>
        <taxon>Nematoda</taxon>
        <taxon>Chromadorea</taxon>
        <taxon>Rhabditida</taxon>
        <taxon>Rhabditina</taxon>
        <taxon>Rhabditomorpha</taxon>
        <taxon>Rhabditoidea</taxon>
        <taxon>Rhabditidae</taxon>
        <taxon>Peloderinae</taxon>
        <taxon>Caenorhabditis</taxon>
    </lineage>
</organism>
<dbReference type="WBParaSite" id="Csp11.Scaffold629.g10474.t2">
    <property type="protein sequence ID" value="Csp11.Scaffold629.g10474.t2"/>
    <property type="gene ID" value="Csp11.Scaffold629.g10474"/>
</dbReference>
<dbReference type="AlphaFoldDB" id="A0A1I7TPG4"/>
<evidence type="ECO:0000313" key="3">
    <source>
        <dbReference type="WBParaSite" id="Csp11.Scaffold629.g10474.t2"/>
    </source>
</evidence>
<sequence length="105" mass="12270">MFLVYSKAKNKELKARLTELEEKKSMDEKLRNKIQTLKCTEKEAKNETIKALEAKSEIQQAQFKEAMITIKSQAAKLDAIKMKRDSKGKAILKNSFLEFDFNKYY</sequence>
<accession>A0A1I7TPG4</accession>
<name>A0A1I7TPG4_9PELO</name>
<feature type="coiled-coil region" evidence="1">
    <location>
        <begin position="3"/>
        <end position="62"/>
    </location>
</feature>
<evidence type="ECO:0000313" key="2">
    <source>
        <dbReference type="Proteomes" id="UP000095282"/>
    </source>
</evidence>
<proteinExistence type="predicted"/>
<keyword evidence="2" id="KW-1185">Reference proteome</keyword>
<dbReference type="Proteomes" id="UP000095282">
    <property type="component" value="Unplaced"/>
</dbReference>